<comment type="caution">
    <text evidence="7">The sequence shown here is derived from an EMBL/GenBank/DDBJ whole genome shotgun (WGS) entry which is preliminary data.</text>
</comment>
<evidence type="ECO:0000313" key="8">
    <source>
        <dbReference type="Proteomes" id="UP001152747"/>
    </source>
</evidence>
<dbReference type="InterPro" id="IPR010291">
    <property type="entry name" value="Ion_channel_UNC-93"/>
</dbReference>
<feature type="transmembrane region" description="Helical" evidence="6">
    <location>
        <begin position="299"/>
        <end position="321"/>
    </location>
</feature>
<keyword evidence="5 6" id="KW-0472">Membrane</keyword>
<feature type="transmembrane region" description="Helical" evidence="6">
    <location>
        <begin position="266"/>
        <end position="287"/>
    </location>
</feature>
<keyword evidence="8" id="KW-1185">Reference proteome</keyword>
<keyword evidence="3 6" id="KW-0812">Transmembrane</keyword>
<dbReference type="AlphaFoldDB" id="A0A9P1IG91"/>
<evidence type="ECO:0000256" key="5">
    <source>
        <dbReference type="ARBA" id="ARBA00023136"/>
    </source>
</evidence>
<evidence type="ECO:0000256" key="6">
    <source>
        <dbReference type="SAM" id="Phobius"/>
    </source>
</evidence>
<feature type="transmembrane region" description="Helical" evidence="6">
    <location>
        <begin position="142"/>
        <end position="163"/>
    </location>
</feature>
<dbReference type="InterPro" id="IPR036259">
    <property type="entry name" value="MFS_trans_sf"/>
</dbReference>
<dbReference type="PANTHER" id="PTHR23294:SF8">
    <property type="entry name" value="UNC93-LIKE PROTEIN MFSD11"/>
    <property type="match status" value="1"/>
</dbReference>
<dbReference type="InterPro" id="IPR051617">
    <property type="entry name" value="UNC-93-like_regulator"/>
</dbReference>
<dbReference type="GO" id="GO:0016020">
    <property type="term" value="C:membrane"/>
    <property type="evidence" value="ECO:0007669"/>
    <property type="project" value="UniProtKB-SubCell"/>
</dbReference>
<feature type="transmembrane region" description="Helical" evidence="6">
    <location>
        <begin position="12"/>
        <end position="31"/>
    </location>
</feature>
<name>A0A9P1IG91_9PELO</name>
<proteinExistence type="inferred from homology"/>
<dbReference type="OrthoDB" id="196103at2759"/>
<evidence type="ECO:0000256" key="1">
    <source>
        <dbReference type="ARBA" id="ARBA00004141"/>
    </source>
</evidence>
<sequence>MLGFEKGTINVIRLSITFMLQFFAYMSQEFIQEPLIETISRNTNDEIDSHAGYNSFAIMYFFFTISCLFVTPVVERISAKWSMVLGILTYMIFQAGFLNLNPISLYISSGLLGVGSALTWIGQGKYLTENCTGSTIERNSSMMWVILKLSLLSGGIFLLYSFQHQTLIEVVQNETINYITILFLSIYFLALLNTLLLPLPAYQPKNRKIESFGGTLASTFKIMSTIPMSLLSIIFIYAGFSRSFWIAIYPTCIKFTSKLGENTTKLLAMSCISSGIGQVSSGFLMAIIGKNARKIGRDVILLIAVIIHLFVFFMIFLHFPIDAPLKTTDQVGLFAPSIELAMLSSLFLGFGDAIIQTQIYSFLCDGYSKESSHAFALFKFYSAASSTLAFFLSKYFTLPMHLALYSIFAVFSAFSAILAQRKYFYKIRHFQPDCIEIYTVDKK</sequence>
<feature type="transmembrane region" description="Helical" evidence="6">
    <location>
        <begin position="175"/>
        <end position="199"/>
    </location>
</feature>
<dbReference type="PANTHER" id="PTHR23294">
    <property type="entry name" value="ET TRANSLATION PRODUCT-RELATED"/>
    <property type="match status" value="1"/>
</dbReference>
<dbReference type="Proteomes" id="UP001152747">
    <property type="component" value="Unassembled WGS sequence"/>
</dbReference>
<feature type="transmembrane region" description="Helical" evidence="6">
    <location>
        <begin position="220"/>
        <end position="240"/>
    </location>
</feature>
<keyword evidence="4 6" id="KW-1133">Transmembrane helix</keyword>
<evidence type="ECO:0000256" key="2">
    <source>
        <dbReference type="ARBA" id="ARBA00009172"/>
    </source>
</evidence>
<dbReference type="Gene3D" id="1.20.1250.20">
    <property type="entry name" value="MFS general substrate transporter like domains"/>
    <property type="match status" value="1"/>
</dbReference>
<dbReference type="EMBL" id="CANHGI010000002">
    <property type="protein sequence ID" value="CAI5442677.1"/>
    <property type="molecule type" value="Genomic_DNA"/>
</dbReference>
<evidence type="ECO:0000313" key="7">
    <source>
        <dbReference type="EMBL" id="CAI5442677.1"/>
    </source>
</evidence>
<evidence type="ECO:0000256" key="4">
    <source>
        <dbReference type="ARBA" id="ARBA00022989"/>
    </source>
</evidence>
<comment type="similarity">
    <text evidence="2">Belongs to the unc-93 family.</text>
</comment>
<reference evidence="7" key="1">
    <citation type="submission" date="2022-11" db="EMBL/GenBank/DDBJ databases">
        <authorList>
            <person name="Kikuchi T."/>
        </authorList>
    </citation>
    <scope>NUCLEOTIDE SEQUENCE</scope>
    <source>
        <strain evidence="7">PS1010</strain>
    </source>
</reference>
<gene>
    <name evidence="7" type="ORF">CAMP_LOCUS5314</name>
</gene>
<protein>
    <submittedName>
        <fullName evidence="7">Uncharacterized protein</fullName>
    </submittedName>
</protein>
<dbReference type="Pfam" id="PF05978">
    <property type="entry name" value="UNC-93"/>
    <property type="match status" value="1"/>
</dbReference>
<feature type="transmembrane region" description="Helical" evidence="6">
    <location>
        <begin position="402"/>
        <end position="419"/>
    </location>
</feature>
<feature type="transmembrane region" description="Helical" evidence="6">
    <location>
        <begin position="51"/>
        <end position="74"/>
    </location>
</feature>
<evidence type="ECO:0000256" key="3">
    <source>
        <dbReference type="ARBA" id="ARBA00022692"/>
    </source>
</evidence>
<feature type="transmembrane region" description="Helical" evidence="6">
    <location>
        <begin position="81"/>
        <end position="97"/>
    </location>
</feature>
<feature type="transmembrane region" description="Helical" evidence="6">
    <location>
        <begin position="333"/>
        <end position="355"/>
    </location>
</feature>
<organism evidence="7 8">
    <name type="scientific">Caenorhabditis angaria</name>
    <dbReference type="NCBI Taxonomy" id="860376"/>
    <lineage>
        <taxon>Eukaryota</taxon>
        <taxon>Metazoa</taxon>
        <taxon>Ecdysozoa</taxon>
        <taxon>Nematoda</taxon>
        <taxon>Chromadorea</taxon>
        <taxon>Rhabditida</taxon>
        <taxon>Rhabditina</taxon>
        <taxon>Rhabditomorpha</taxon>
        <taxon>Rhabditoidea</taxon>
        <taxon>Rhabditidae</taxon>
        <taxon>Peloderinae</taxon>
        <taxon>Caenorhabditis</taxon>
    </lineage>
</organism>
<dbReference type="SUPFAM" id="SSF103473">
    <property type="entry name" value="MFS general substrate transporter"/>
    <property type="match status" value="1"/>
</dbReference>
<accession>A0A9P1IG91</accession>
<feature type="transmembrane region" description="Helical" evidence="6">
    <location>
        <begin position="103"/>
        <end position="121"/>
    </location>
</feature>
<feature type="transmembrane region" description="Helical" evidence="6">
    <location>
        <begin position="376"/>
        <end position="396"/>
    </location>
</feature>
<comment type="subcellular location">
    <subcellularLocation>
        <location evidence="1">Membrane</location>
        <topology evidence="1">Multi-pass membrane protein</topology>
    </subcellularLocation>
</comment>